<dbReference type="InterPro" id="IPR038475">
    <property type="entry name" value="RecG_C_sf"/>
</dbReference>
<feature type="domain" description="Schlafen AlbA-2" evidence="2">
    <location>
        <begin position="15"/>
        <end position="125"/>
    </location>
</feature>
<feature type="region of interest" description="Disordered" evidence="1">
    <location>
        <begin position="556"/>
        <end position="588"/>
    </location>
</feature>
<gene>
    <name evidence="3" type="ORF">BFW38_00895</name>
</gene>
<dbReference type="PANTHER" id="PTHR30595:SF6">
    <property type="entry name" value="SCHLAFEN ALBA-2 DOMAIN-CONTAINING PROTEIN"/>
    <property type="match status" value="1"/>
</dbReference>
<dbReference type="Gene3D" id="3.30.950.30">
    <property type="entry name" value="Schlafen, AAA domain"/>
    <property type="match status" value="1"/>
</dbReference>
<evidence type="ECO:0000256" key="1">
    <source>
        <dbReference type="SAM" id="MobiDB-lite"/>
    </source>
</evidence>
<dbReference type="OrthoDB" id="9807853at2"/>
<dbReference type="EMBL" id="MDTQ01000001">
    <property type="protein sequence ID" value="ODC02311.1"/>
    <property type="molecule type" value="Genomic_DNA"/>
</dbReference>
<dbReference type="PANTHER" id="PTHR30595">
    <property type="entry name" value="GLPR-RELATED TRANSCRIPTIONAL REPRESSOR"/>
    <property type="match status" value="1"/>
</dbReference>
<dbReference type="Proteomes" id="UP000094291">
    <property type="component" value="Unassembled WGS sequence"/>
</dbReference>
<evidence type="ECO:0000313" key="3">
    <source>
        <dbReference type="EMBL" id="ODC02311.1"/>
    </source>
</evidence>
<accession>A0A1E2V5P4</accession>
<dbReference type="Gene3D" id="3.30.565.60">
    <property type="match status" value="1"/>
</dbReference>
<dbReference type="InterPro" id="IPR007421">
    <property type="entry name" value="Schlafen_AlbA_2_dom"/>
</dbReference>
<organism evidence="3 4">
    <name type="scientific">Terasakiispira papahanaumokuakeensis</name>
    <dbReference type="NCBI Taxonomy" id="197479"/>
    <lineage>
        <taxon>Bacteria</taxon>
        <taxon>Pseudomonadati</taxon>
        <taxon>Pseudomonadota</taxon>
        <taxon>Gammaproteobacteria</taxon>
        <taxon>Oceanospirillales</taxon>
        <taxon>Terasakiispira</taxon>
    </lineage>
</organism>
<name>A0A1E2V5P4_9GAMM</name>
<dbReference type="InterPro" id="IPR038461">
    <property type="entry name" value="Schlafen_AlbA_2_dom_sf"/>
</dbReference>
<evidence type="ECO:0000313" key="4">
    <source>
        <dbReference type="Proteomes" id="UP000094291"/>
    </source>
</evidence>
<protein>
    <submittedName>
        <fullName evidence="3">AAA family ATPase</fullName>
    </submittedName>
</protein>
<keyword evidence="4" id="KW-1185">Reference proteome</keyword>
<dbReference type="RefSeq" id="WP_068996695.1">
    <property type="nucleotide sequence ID" value="NZ_MDTQ01000001.1"/>
</dbReference>
<dbReference type="STRING" id="197479.BFW38_00895"/>
<reference evidence="3 4" key="1">
    <citation type="submission" date="2016-08" db="EMBL/GenBank/DDBJ databases">
        <authorList>
            <person name="Seilhamer J.J."/>
        </authorList>
    </citation>
    <scope>NUCLEOTIDE SEQUENCE [LARGE SCALE GENOMIC DNA]</scope>
    <source>
        <strain evidence="3 4">PH27A</strain>
    </source>
</reference>
<sequence>MLEIASLEDIIALRESVDVECKLAQGRDGKGALPKDFWETYSAFANTQGGDILLGVAEKSGHRFELAGVADPQKVIDELWTGLNNPQKASANILQSQYVKTLQIDGKTLVQVHVPVATRKNKPVFIKGNPLVGTYRRLNSTDQLQSSEVVRRMLAEQAEDERDARILQGFGMEDIEPDSLRVYRQMLMDAKPGHPYLELDDKTFLQKLRGWRKDRSTGEEGLTLAGLLMFGCWPAIQEAAPHYFVDYQERPEAKTELRWVDRLVPDGSWSGNLFDFYRRVYRKLTEDLKVPFKLSEGQRREDTPVHEAIREALINTLVHADYSGNVPVLVVKRPDMFGFRNPGDMRIPQEDAVRGGLSDCRNRIMHQMFLMIGLGERAGSGLPKIYSGWDWRHWRRPALYQKLEPQQTLLELRMLELFPEGVLDQLSGIFGETFLRLSKFERLILATAVTEQVITHTRICEITTQHARDVTATLQQLAKQDFLTPTGHGRGTVYQLPGESLPTPEQVFGGVVASTLVEDHDSEYGTADCAQNSASPSFDASSVDNEASFVDNAASSLDNEASSVDNEASSVDSTESSVGNETNVDHEHYDEYGRLLTPDLPAPMIHDLEKLSPAFRNELEYMARFPRQKKRVAPEEFEKVLLDLCSGHYITRACLAELVKREPDTLRNQYLKKMLQNRLLIQAFPQVPTHMMQAYMTRASSRDL</sequence>
<feature type="compositionally biased region" description="Polar residues" evidence="1">
    <location>
        <begin position="556"/>
        <end position="582"/>
    </location>
</feature>
<dbReference type="Pfam" id="PF04326">
    <property type="entry name" value="SLFN_AlbA_2"/>
    <property type="match status" value="1"/>
</dbReference>
<dbReference type="AlphaFoldDB" id="A0A1E2V5P4"/>
<proteinExistence type="predicted"/>
<evidence type="ECO:0000259" key="2">
    <source>
        <dbReference type="Pfam" id="PF04326"/>
    </source>
</evidence>
<comment type="caution">
    <text evidence="3">The sequence shown here is derived from an EMBL/GenBank/DDBJ whole genome shotgun (WGS) entry which is preliminary data.</text>
</comment>